<dbReference type="InterPro" id="IPR008598">
    <property type="entry name" value="Di19_Zn-bd"/>
</dbReference>
<reference evidence="4" key="1">
    <citation type="submission" date="2021-01" db="EMBL/GenBank/DDBJ databases">
        <title>Adiantum capillus-veneris genome.</title>
        <authorList>
            <person name="Fang Y."/>
            <person name="Liao Q."/>
        </authorList>
    </citation>
    <scope>NUCLEOTIDE SEQUENCE</scope>
    <source>
        <strain evidence="4">H3</strain>
        <tissue evidence="4">Leaf</tissue>
    </source>
</reference>
<accession>A0A9D4ZFN7</accession>
<dbReference type="Proteomes" id="UP000886520">
    <property type="component" value="Chromosome 12"/>
</dbReference>
<dbReference type="AlphaFoldDB" id="A0A9D4ZFN7"/>
<keyword evidence="5" id="KW-1185">Reference proteome</keyword>
<dbReference type="EMBL" id="JABFUD020000012">
    <property type="protein sequence ID" value="KAI5072307.1"/>
    <property type="molecule type" value="Genomic_DNA"/>
</dbReference>
<protein>
    <recommendedName>
        <fullName evidence="6">Drought induced 19 protein type zinc-binding domain-containing protein</fullName>
    </recommendedName>
</protein>
<comment type="caution">
    <text evidence="4">The sequence shown here is derived from an EMBL/GenBank/DDBJ whole genome shotgun (WGS) entry which is preliminary data.</text>
</comment>
<dbReference type="InterPro" id="IPR033347">
    <property type="entry name" value="Di19"/>
</dbReference>
<proteinExistence type="inferred from homology"/>
<evidence type="ECO:0000313" key="4">
    <source>
        <dbReference type="EMBL" id="KAI5072307.1"/>
    </source>
</evidence>
<dbReference type="Pfam" id="PF05605">
    <property type="entry name" value="zf-Di19"/>
    <property type="match status" value="1"/>
</dbReference>
<comment type="similarity">
    <text evidence="1">Belongs to the Di19 family.</text>
</comment>
<evidence type="ECO:0000256" key="1">
    <source>
        <dbReference type="ARBA" id="ARBA00007109"/>
    </source>
</evidence>
<feature type="domain" description="Di19 C-terminal" evidence="3">
    <location>
        <begin position="150"/>
        <end position="231"/>
    </location>
</feature>
<dbReference type="Pfam" id="PF14571">
    <property type="entry name" value="Di19_C"/>
    <property type="match status" value="1"/>
</dbReference>
<organism evidence="4 5">
    <name type="scientific">Adiantum capillus-veneris</name>
    <name type="common">Maidenhair fern</name>
    <dbReference type="NCBI Taxonomy" id="13818"/>
    <lineage>
        <taxon>Eukaryota</taxon>
        <taxon>Viridiplantae</taxon>
        <taxon>Streptophyta</taxon>
        <taxon>Embryophyta</taxon>
        <taxon>Tracheophyta</taxon>
        <taxon>Polypodiopsida</taxon>
        <taxon>Polypodiidae</taxon>
        <taxon>Polypodiales</taxon>
        <taxon>Pteridineae</taxon>
        <taxon>Pteridaceae</taxon>
        <taxon>Vittarioideae</taxon>
        <taxon>Adiantum</taxon>
    </lineage>
</organism>
<evidence type="ECO:0000259" key="3">
    <source>
        <dbReference type="Pfam" id="PF14571"/>
    </source>
</evidence>
<dbReference type="PANTHER" id="PTHR31875:SF6">
    <property type="entry name" value="PROTEIN DEHYDRATION-INDUCED 19"/>
    <property type="match status" value="1"/>
</dbReference>
<dbReference type="OrthoDB" id="6270329at2759"/>
<evidence type="ECO:0000259" key="2">
    <source>
        <dbReference type="Pfam" id="PF05605"/>
    </source>
</evidence>
<sequence>MRHFGLLSTTTSKRRLASHSEVGTLIAAEASAFREFAPLLPMDVLWMQNFLGLAQCDVPPCSSNTPSNCAPLNYDDFEVDTDALFEFSCPFCYLEYDIGSLCSHLEEEHGTESKSVICPVCAAKSGPDIVGHITHQHAHLFKISFSQLRARKSSSSSSTSFSLDPLLSSLLNGFSFPESDATSKDSKEAPVTSTDRKVPSLGAAFKTEIWEHNVEEATNRAKFVQQMVLSTVFRED</sequence>
<dbReference type="InterPro" id="IPR027935">
    <property type="entry name" value="Di19_C"/>
</dbReference>
<evidence type="ECO:0008006" key="6">
    <source>
        <dbReference type="Google" id="ProtNLM"/>
    </source>
</evidence>
<evidence type="ECO:0000313" key="5">
    <source>
        <dbReference type="Proteomes" id="UP000886520"/>
    </source>
</evidence>
<gene>
    <name evidence="4" type="ORF">GOP47_0012413</name>
</gene>
<name>A0A9D4ZFN7_ADICA</name>
<dbReference type="PANTHER" id="PTHR31875">
    <property type="entry name" value="PROTEIN DEHYDRATION-INDUCED 19"/>
    <property type="match status" value="1"/>
</dbReference>
<feature type="domain" description="Di19 zinc-binding" evidence="2">
    <location>
        <begin position="86"/>
        <end position="138"/>
    </location>
</feature>